<name>A0A1U9K5T6_9BACL</name>
<evidence type="ECO:0000259" key="5">
    <source>
        <dbReference type="PROSITE" id="PS50931"/>
    </source>
</evidence>
<dbReference type="PROSITE" id="PS50931">
    <property type="entry name" value="HTH_LYSR"/>
    <property type="match status" value="1"/>
</dbReference>
<dbReference type="GO" id="GO:0003700">
    <property type="term" value="F:DNA-binding transcription factor activity"/>
    <property type="evidence" value="ECO:0007669"/>
    <property type="project" value="InterPro"/>
</dbReference>
<dbReference type="Pfam" id="PF03466">
    <property type="entry name" value="LysR_substrate"/>
    <property type="match status" value="1"/>
</dbReference>
<dbReference type="SUPFAM" id="SSF53850">
    <property type="entry name" value="Periplasmic binding protein-like II"/>
    <property type="match status" value="1"/>
</dbReference>
<dbReference type="InterPro" id="IPR047788">
    <property type="entry name" value="LysR-like_Sec_metab"/>
</dbReference>
<dbReference type="PRINTS" id="PR00039">
    <property type="entry name" value="HTHLYSR"/>
</dbReference>
<organism evidence="6 7">
    <name type="scientific">Novibacillus thermophilus</name>
    <dbReference type="NCBI Taxonomy" id="1471761"/>
    <lineage>
        <taxon>Bacteria</taxon>
        <taxon>Bacillati</taxon>
        <taxon>Bacillota</taxon>
        <taxon>Bacilli</taxon>
        <taxon>Bacillales</taxon>
        <taxon>Thermoactinomycetaceae</taxon>
        <taxon>Novibacillus</taxon>
    </lineage>
</organism>
<comment type="similarity">
    <text evidence="1">Belongs to the LysR transcriptional regulatory family.</text>
</comment>
<evidence type="ECO:0000256" key="1">
    <source>
        <dbReference type="ARBA" id="ARBA00009437"/>
    </source>
</evidence>
<dbReference type="Proteomes" id="UP000188603">
    <property type="component" value="Chromosome"/>
</dbReference>
<dbReference type="Gene3D" id="3.40.190.290">
    <property type="match status" value="1"/>
</dbReference>
<evidence type="ECO:0000313" key="7">
    <source>
        <dbReference type="Proteomes" id="UP000188603"/>
    </source>
</evidence>
<dbReference type="InterPro" id="IPR036390">
    <property type="entry name" value="WH_DNA-bd_sf"/>
</dbReference>
<keyword evidence="4" id="KW-0804">Transcription</keyword>
<dbReference type="FunFam" id="1.10.10.10:FF:000001">
    <property type="entry name" value="LysR family transcriptional regulator"/>
    <property type="match status" value="1"/>
</dbReference>
<keyword evidence="2" id="KW-0805">Transcription regulation</keyword>
<dbReference type="InterPro" id="IPR036388">
    <property type="entry name" value="WH-like_DNA-bd_sf"/>
</dbReference>
<dbReference type="Pfam" id="PF00126">
    <property type="entry name" value="HTH_1"/>
    <property type="match status" value="1"/>
</dbReference>
<dbReference type="PANTHER" id="PTHR30126">
    <property type="entry name" value="HTH-TYPE TRANSCRIPTIONAL REGULATOR"/>
    <property type="match status" value="1"/>
</dbReference>
<gene>
    <name evidence="6" type="ORF">B0W44_06065</name>
</gene>
<dbReference type="CDD" id="cd08420">
    <property type="entry name" value="PBP2_CysL_like"/>
    <property type="match status" value="1"/>
</dbReference>
<keyword evidence="7" id="KW-1185">Reference proteome</keyword>
<evidence type="ECO:0000313" key="6">
    <source>
        <dbReference type="EMBL" id="AQS55417.1"/>
    </source>
</evidence>
<dbReference type="RefSeq" id="WP_077719255.1">
    <property type="nucleotide sequence ID" value="NZ_CP019699.1"/>
</dbReference>
<dbReference type="Gene3D" id="1.10.10.10">
    <property type="entry name" value="Winged helix-like DNA-binding domain superfamily/Winged helix DNA-binding domain"/>
    <property type="match status" value="1"/>
</dbReference>
<dbReference type="InterPro" id="IPR005119">
    <property type="entry name" value="LysR_subst-bd"/>
</dbReference>
<dbReference type="EMBL" id="CP019699">
    <property type="protein sequence ID" value="AQS55417.1"/>
    <property type="molecule type" value="Genomic_DNA"/>
</dbReference>
<evidence type="ECO:0000256" key="3">
    <source>
        <dbReference type="ARBA" id="ARBA00023125"/>
    </source>
</evidence>
<dbReference type="STRING" id="1471761.B0W44_06065"/>
<accession>A0A1U9K5T6</accession>
<dbReference type="OrthoDB" id="9785745at2"/>
<reference evidence="6 7" key="1">
    <citation type="journal article" date="2015" name="Int. J. Syst. Evol. Microbiol.">
        <title>Novibacillus thermophilus gen. nov., sp. nov., a Gram-staining-negative and moderately thermophilic member of the family Thermoactinomycetaceae.</title>
        <authorList>
            <person name="Yang G."/>
            <person name="Chen J."/>
            <person name="Zhou S."/>
        </authorList>
    </citation>
    <scope>NUCLEOTIDE SEQUENCE [LARGE SCALE GENOMIC DNA]</scope>
    <source>
        <strain evidence="6 7">SG-1</strain>
    </source>
</reference>
<keyword evidence="3" id="KW-0238">DNA-binding</keyword>
<evidence type="ECO:0000256" key="2">
    <source>
        <dbReference type="ARBA" id="ARBA00023015"/>
    </source>
</evidence>
<dbReference type="PANTHER" id="PTHR30126:SF39">
    <property type="entry name" value="HTH-TYPE TRANSCRIPTIONAL REGULATOR CYSL"/>
    <property type="match status" value="1"/>
</dbReference>
<dbReference type="GO" id="GO:0000976">
    <property type="term" value="F:transcription cis-regulatory region binding"/>
    <property type="evidence" value="ECO:0007669"/>
    <property type="project" value="TreeGrafter"/>
</dbReference>
<dbReference type="KEGG" id="ntr:B0W44_06065"/>
<dbReference type="AlphaFoldDB" id="A0A1U9K5T6"/>
<evidence type="ECO:0000256" key="4">
    <source>
        <dbReference type="ARBA" id="ARBA00023163"/>
    </source>
</evidence>
<dbReference type="NCBIfam" id="NF040786">
    <property type="entry name" value="LysR_Sec_metab"/>
    <property type="match status" value="1"/>
</dbReference>
<feature type="domain" description="HTH lysR-type" evidence="5">
    <location>
        <begin position="1"/>
        <end position="58"/>
    </location>
</feature>
<protein>
    <recommendedName>
        <fullName evidence="5">HTH lysR-type domain-containing protein</fullName>
    </recommendedName>
</protein>
<proteinExistence type="inferred from homology"/>
<sequence>MNEHQLKVFMTVAEKRSFSESAKTLHMAQPTVTSQVKSLENELDTQLFHRTTKRVELTEAGRILYRYGKEIVNSFDAAKKEIESLQHTVSGKLEIAASLTIGEYVLPKMLGKIKQKYPHIQLSMHIMNTEHIVEKIRARVLDIGLVEGVVDDPALELQPFQEDELVLIASPVFDHPALCRQTRTAHPNILLEAPLILREKGSGTRQVLEQRLQSQGVIPSELTVFLELGSTEAVKGAVVENLGVSVLSAAAIEKELQLNILRAYSLSGLSLNRHFYTVTLKGHVLPRPVDVFIHEIMP</sequence>
<dbReference type="InterPro" id="IPR000847">
    <property type="entry name" value="LysR_HTH_N"/>
</dbReference>
<dbReference type="SUPFAM" id="SSF46785">
    <property type="entry name" value="Winged helix' DNA-binding domain"/>
    <property type="match status" value="1"/>
</dbReference>